<sequence length="130" mass="14635">MGRSGSKSKKLFVTNKDDSVSSEKEKVTGQKKRGRPQKLVKDKINEDEVPKMEDEDSEDTTGVPNKDANGKKRKWNGQVKEKVESVEEENGNGTKSSTEEESKNSNGLRQYRNRRKGKPRRAAEAGIECH</sequence>
<proteinExistence type="predicted"/>
<accession>A0ABD3DS39</accession>
<feature type="compositionally biased region" description="Basic and acidic residues" evidence="1">
    <location>
        <begin position="39"/>
        <end position="52"/>
    </location>
</feature>
<organism evidence="2 3">
    <name type="scientific">Castilleja foliolosa</name>
    <dbReference type="NCBI Taxonomy" id="1961234"/>
    <lineage>
        <taxon>Eukaryota</taxon>
        <taxon>Viridiplantae</taxon>
        <taxon>Streptophyta</taxon>
        <taxon>Embryophyta</taxon>
        <taxon>Tracheophyta</taxon>
        <taxon>Spermatophyta</taxon>
        <taxon>Magnoliopsida</taxon>
        <taxon>eudicotyledons</taxon>
        <taxon>Gunneridae</taxon>
        <taxon>Pentapetalae</taxon>
        <taxon>asterids</taxon>
        <taxon>lamiids</taxon>
        <taxon>Lamiales</taxon>
        <taxon>Orobanchaceae</taxon>
        <taxon>Pedicularideae</taxon>
        <taxon>Castillejinae</taxon>
        <taxon>Castilleja</taxon>
    </lineage>
</organism>
<evidence type="ECO:0000313" key="3">
    <source>
        <dbReference type="Proteomes" id="UP001632038"/>
    </source>
</evidence>
<feature type="compositionally biased region" description="Basic and acidic residues" evidence="1">
    <location>
        <begin position="15"/>
        <end position="28"/>
    </location>
</feature>
<reference evidence="3" key="1">
    <citation type="journal article" date="2024" name="IScience">
        <title>Strigolactones Initiate the Formation of Haustorium-like Structures in Castilleja.</title>
        <authorList>
            <person name="Buerger M."/>
            <person name="Peterson D."/>
            <person name="Chory J."/>
        </authorList>
    </citation>
    <scope>NUCLEOTIDE SEQUENCE [LARGE SCALE GENOMIC DNA]</scope>
</reference>
<feature type="compositionally biased region" description="Basic and acidic residues" evidence="1">
    <location>
        <begin position="121"/>
        <end position="130"/>
    </location>
</feature>
<dbReference type="EMBL" id="JAVIJP010000013">
    <property type="protein sequence ID" value="KAL3645096.1"/>
    <property type="molecule type" value="Genomic_DNA"/>
</dbReference>
<dbReference type="Proteomes" id="UP001632038">
    <property type="component" value="Unassembled WGS sequence"/>
</dbReference>
<feature type="compositionally biased region" description="Basic residues" evidence="1">
    <location>
        <begin position="29"/>
        <end position="38"/>
    </location>
</feature>
<evidence type="ECO:0000256" key="1">
    <source>
        <dbReference type="SAM" id="MobiDB-lite"/>
    </source>
</evidence>
<evidence type="ECO:0000313" key="2">
    <source>
        <dbReference type="EMBL" id="KAL3645096.1"/>
    </source>
</evidence>
<comment type="caution">
    <text evidence="2">The sequence shown here is derived from an EMBL/GenBank/DDBJ whole genome shotgun (WGS) entry which is preliminary data.</text>
</comment>
<protein>
    <submittedName>
        <fullName evidence="2">Uncharacterized protein</fullName>
    </submittedName>
</protein>
<name>A0ABD3DS39_9LAMI</name>
<gene>
    <name evidence="2" type="ORF">CASFOL_010276</name>
</gene>
<feature type="compositionally biased region" description="Basic residues" evidence="1">
    <location>
        <begin position="111"/>
        <end position="120"/>
    </location>
</feature>
<feature type="region of interest" description="Disordered" evidence="1">
    <location>
        <begin position="1"/>
        <end position="130"/>
    </location>
</feature>
<dbReference type="AlphaFoldDB" id="A0ABD3DS39"/>
<dbReference type="PANTHER" id="PTHR34055:SF1">
    <property type="entry name" value="EXPRESSED PROTEIN"/>
    <property type="match status" value="1"/>
</dbReference>
<dbReference type="PANTHER" id="PTHR34055">
    <property type="entry name" value="OS09G0491596 PROTEIN"/>
    <property type="match status" value="1"/>
</dbReference>
<keyword evidence="3" id="KW-1185">Reference proteome</keyword>
<feature type="compositionally biased region" description="Basic residues" evidence="1">
    <location>
        <begin position="1"/>
        <end position="10"/>
    </location>
</feature>